<comment type="subcellular location">
    <subcellularLocation>
        <location evidence="1">Mitochondrion membrane</location>
        <topology evidence="1">Multi-pass membrane protein</topology>
    </subcellularLocation>
</comment>
<sequence length="157" mass="18049">MLLFSSILMSNMFFFSSHPIAFVIIIIIQSLILCISIFSFYHAGWFSLIMFLIFMGGLMVLFIYIASLASNEMFLTNFKSLFSIILLFIFSSIILLKNLPHPLIINNSLNFKLKITPFFSELFFNSTIIVIIYLLLTLIISVNIIKLYNAPIRSIIL</sequence>
<dbReference type="PANTHER" id="PTHR11435">
    <property type="entry name" value="NADH UBIQUINONE OXIDOREDUCTASE SUBUNIT ND6"/>
    <property type="match status" value="1"/>
</dbReference>
<evidence type="ECO:0000256" key="3">
    <source>
        <dbReference type="ARBA" id="ARBA00012944"/>
    </source>
</evidence>
<protein>
    <recommendedName>
        <fullName evidence="4">NADH-ubiquinone oxidoreductase chain 6</fullName>
        <ecNumber evidence="3">7.1.1.2</ecNumber>
    </recommendedName>
    <alternativeName>
        <fullName evidence="14">NADH dehydrogenase subunit 6</fullName>
    </alternativeName>
</protein>
<keyword evidence="11" id="KW-0520">NAD</keyword>
<keyword evidence="8" id="KW-1278">Translocase</keyword>
<keyword evidence="5" id="KW-0813">Transport</keyword>
<keyword evidence="12 17" id="KW-0496">Mitochondrion</keyword>
<evidence type="ECO:0000256" key="6">
    <source>
        <dbReference type="ARBA" id="ARBA00022660"/>
    </source>
</evidence>
<dbReference type="GO" id="GO:0008137">
    <property type="term" value="F:NADH dehydrogenase (ubiquinone) activity"/>
    <property type="evidence" value="ECO:0007669"/>
    <property type="project" value="UniProtKB-EC"/>
</dbReference>
<evidence type="ECO:0000256" key="5">
    <source>
        <dbReference type="ARBA" id="ARBA00022448"/>
    </source>
</evidence>
<evidence type="ECO:0000313" key="17">
    <source>
        <dbReference type="EMBL" id="QIT06589.1"/>
    </source>
</evidence>
<reference evidence="17" key="2">
    <citation type="journal article" date="2020" name="Mitochondrial DNA Part B Resour">
        <title>Complete mitochondrial genome of Pseudachorutes palmiensis (Collembola: Neanuridae).</title>
        <authorList>
            <person name="Dong J."/>
            <person name="Zhang F."/>
            <person name="Wang X."/>
        </authorList>
    </citation>
    <scope>NUCLEOTIDE SEQUENCE</scope>
</reference>
<dbReference type="EMBL" id="MK450463">
    <property type="protein sequence ID" value="UFX54048.1"/>
    <property type="molecule type" value="Genomic_DNA"/>
</dbReference>
<dbReference type="PANTHER" id="PTHR11435:SF1">
    <property type="entry name" value="NADH-UBIQUINONE OXIDOREDUCTASE CHAIN 6"/>
    <property type="match status" value="1"/>
</dbReference>
<evidence type="ECO:0000256" key="13">
    <source>
        <dbReference type="ARBA" id="ARBA00023136"/>
    </source>
</evidence>
<dbReference type="GO" id="GO:0031966">
    <property type="term" value="C:mitochondrial membrane"/>
    <property type="evidence" value="ECO:0007669"/>
    <property type="project" value="UniProtKB-SubCell"/>
</dbReference>
<evidence type="ECO:0000256" key="7">
    <source>
        <dbReference type="ARBA" id="ARBA00022692"/>
    </source>
</evidence>
<evidence type="ECO:0000256" key="15">
    <source>
        <dbReference type="ARBA" id="ARBA00049551"/>
    </source>
</evidence>
<geneLocation type="mitochondrion" evidence="17"/>
<proteinExistence type="inferred from homology"/>
<evidence type="ECO:0000256" key="10">
    <source>
        <dbReference type="ARBA" id="ARBA00022989"/>
    </source>
</evidence>
<organism evidence="17">
    <name type="scientific">Thalassaphorura encarpata</name>
    <dbReference type="NCBI Taxonomy" id="2583954"/>
    <lineage>
        <taxon>Eukaryota</taxon>
        <taxon>Metazoa</taxon>
        <taxon>Ecdysozoa</taxon>
        <taxon>Arthropoda</taxon>
        <taxon>Hexapoda</taxon>
        <taxon>Collembola</taxon>
        <taxon>Poduromorpha</taxon>
        <taxon>Poduroidea</taxon>
        <taxon>Onychiuridae</taxon>
        <taxon>Onychiurinae</taxon>
        <taxon>Thalassaphorura</taxon>
    </lineage>
</organism>
<evidence type="ECO:0000256" key="8">
    <source>
        <dbReference type="ARBA" id="ARBA00022967"/>
    </source>
</evidence>
<evidence type="ECO:0000256" key="1">
    <source>
        <dbReference type="ARBA" id="ARBA00004225"/>
    </source>
</evidence>
<comment type="similarity">
    <text evidence="2">Belongs to the complex I subunit 6 family.</text>
</comment>
<keyword evidence="6" id="KW-0679">Respiratory chain</keyword>
<evidence type="ECO:0000256" key="9">
    <source>
        <dbReference type="ARBA" id="ARBA00022982"/>
    </source>
</evidence>
<evidence type="ECO:0000256" key="14">
    <source>
        <dbReference type="ARBA" id="ARBA00031019"/>
    </source>
</evidence>
<evidence type="ECO:0000313" key="18">
    <source>
        <dbReference type="EMBL" id="UFX54048.1"/>
    </source>
</evidence>
<reference evidence="18" key="1">
    <citation type="submission" date="2019-01" db="EMBL/GenBank/DDBJ databases">
        <title>Mitochondrial phylogenomics of Collembola.</title>
        <authorList>
            <person name="Sun X."/>
            <person name="Xie Z.-J."/>
            <person name="Dong J."/>
            <person name="Yu D.-Y."/>
        </authorList>
    </citation>
    <scope>NUCLEOTIDE SEQUENCE</scope>
</reference>
<keyword evidence="13 16" id="KW-0472">Membrane</keyword>
<evidence type="ECO:0000256" key="4">
    <source>
        <dbReference type="ARBA" id="ARBA00021095"/>
    </source>
</evidence>
<comment type="catalytic activity">
    <reaction evidence="15">
        <text>a ubiquinone + NADH + 5 H(+)(in) = a ubiquinol + NAD(+) + 4 H(+)(out)</text>
        <dbReference type="Rhea" id="RHEA:29091"/>
        <dbReference type="Rhea" id="RHEA-COMP:9565"/>
        <dbReference type="Rhea" id="RHEA-COMP:9566"/>
        <dbReference type="ChEBI" id="CHEBI:15378"/>
        <dbReference type="ChEBI" id="CHEBI:16389"/>
        <dbReference type="ChEBI" id="CHEBI:17976"/>
        <dbReference type="ChEBI" id="CHEBI:57540"/>
        <dbReference type="ChEBI" id="CHEBI:57945"/>
        <dbReference type="EC" id="7.1.1.2"/>
    </reaction>
</comment>
<feature type="transmembrane region" description="Helical" evidence="16">
    <location>
        <begin position="12"/>
        <end position="38"/>
    </location>
</feature>
<dbReference type="InterPro" id="IPR050269">
    <property type="entry name" value="ComplexI_Subunit6"/>
</dbReference>
<keyword evidence="7 16" id="KW-0812">Transmembrane</keyword>
<feature type="transmembrane region" description="Helical" evidence="16">
    <location>
        <begin position="44"/>
        <end position="66"/>
    </location>
</feature>
<evidence type="ECO:0000256" key="11">
    <source>
        <dbReference type="ARBA" id="ARBA00023027"/>
    </source>
</evidence>
<accession>A0A6H0EYG6</accession>
<dbReference type="AlphaFoldDB" id="A0A6H0EYG6"/>
<keyword evidence="10 16" id="KW-1133">Transmembrane helix</keyword>
<evidence type="ECO:0000256" key="12">
    <source>
        <dbReference type="ARBA" id="ARBA00023128"/>
    </source>
</evidence>
<gene>
    <name evidence="17" type="primary">ND6</name>
</gene>
<keyword evidence="9" id="KW-0249">Electron transport</keyword>
<evidence type="ECO:0000256" key="16">
    <source>
        <dbReference type="SAM" id="Phobius"/>
    </source>
</evidence>
<feature type="transmembrane region" description="Helical" evidence="16">
    <location>
        <begin position="122"/>
        <end position="145"/>
    </location>
</feature>
<feature type="transmembrane region" description="Helical" evidence="16">
    <location>
        <begin position="78"/>
        <end position="96"/>
    </location>
</feature>
<name>A0A6H0EYG6_9HEXA</name>
<evidence type="ECO:0000256" key="2">
    <source>
        <dbReference type="ARBA" id="ARBA00005698"/>
    </source>
</evidence>
<dbReference type="EC" id="7.1.1.2" evidence="3"/>
<dbReference type="EMBL" id="MK423968">
    <property type="protein sequence ID" value="QIT06589.1"/>
    <property type="molecule type" value="Genomic_DNA"/>
</dbReference>